<dbReference type="EMBL" id="VYZN01000025">
    <property type="protein sequence ID" value="KAE9535662.1"/>
    <property type="molecule type" value="Genomic_DNA"/>
</dbReference>
<reference evidence="2 3" key="1">
    <citation type="submission" date="2019-08" db="EMBL/GenBank/DDBJ databases">
        <title>The genome of the soybean aphid Biotype 1, its phylome, world population structure and adaptation to the North American continent.</title>
        <authorList>
            <person name="Giordano R."/>
            <person name="Donthu R.K."/>
            <person name="Hernandez A.G."/>
            <person name="Wright C.L."/>
            <person name="Zimin A.V."/>
        </authorList>
    </citation>
    <scope>NUCLEOTIDE SEQUENCE [LARGE SCALE GENOMIC DNA]</scope>
    <source>
        <tissue evidence="2">Whole aphids</tissue>
    </source>
</reference>
<organism evidence="2 3">
    <name type="scientific">Aphis glycines</name>
    <name type="common">Soybean aphid</name>
    <dbReference type="NCBI Taxonomy" id="307491"/>
    <lineage>
        <taxon>Eukaryota</taxon>
        <taxon>Metazoa</taxon>
        <taxon>Ecdysozoa</taxon>
        <taxon>Arthropoda</taxon>
        <taxon>Hexapoda</taxon>
        <taxon>Insecta</taxon>
        <taxon>Pterygota</taxon>
        <taxon>Neoptera</taxon>
        <taxon>Paraneoptera</taxon>
        <taxon>Hemiptera</taxon>
        <taxon>Sternorrhyncha</taxon>
        <taxon>Aphidomorpha</taxon>
        <taxon>Aphidoidea</taxon>
        <taxon>Aphididae</taxon>
        <taxon>Aphidini</taxon>
        <taxon>Aphis</taxon>
        <taxon>Aphis</taxon>
    </lineage>
</organism>
<dbReference type="OrthoDB" id="7450338at2759"/>
<dbReference type="Proteomes" id="UP000475862">
    <property type="component" value="Unassembled WGS sequence"/>
</dbReference>
<sequence>MQTAYTLHTALKSPLRILDFFLTTIRTTYKKSCTKFLRFLGTQHFLLTLQKKKNLNISVVLLLTVNVPLKSKGNGKALEIVLLENKLVGKMSSLAQVKRLGKLMYFIISYHFLDQVQLIDQLHPMSFLYMMMMINWAPKPSYTQDNENLFESTEGSQIRGNQRPKKRSTSNLKEFEENLFGTITRSLEFRIQIEKEAIEDQHRLFFKSVVANIPIPQRIYFDSRCQLNPPNNYQTLPFTQHPFGLQQLLLHLNNHFQQFHNPFRITIPKRMSDVQFNNQNQNINYSMDTSSTFTNSHHFSLDVESNTPRNYNLISYINDYTPSDMRQLTSAYKKKLKLVNKSENKQCMASVSCETMRHFCTMYRDSCVQPQSVPCERARIIARHQDERRIEKRNSSCFSQELE</sequence>
<keyword evidence="3" id="KW-1185">Reference proteome</keyword>
<dbReference type="AlphaFoldDB" id="A0A6G0TMD6"/>
<comment type="caution">
    <text evidence="2">The sequence shown here is derived from an EMBL/GenBank/DDBJ whole genome shotgun (WGS) entry which is preliminary data.</text>
</comment>
<gene>
    <name evidence="2" type="ORF">AGLY_007563</name>
</gene>
<proteinExistence type="predicted"/>
<evidence type="ECO:0000313" key="2">
    <source>
        <dbReference type="EMBL" id="KAE9535662.1"/>
    </source>
</evidence>
<evidence type="ECO:0000313" key="3">
    <source>
        <dbReference type="Proteomes" id="UP000475862"/>
    </source>
</evidence>
<feature type="region of interest" description="Disordered" evidence="1">
    <location>
        <begin position="152"/>
        <end position="171"/>
    </location>
</feature>
<name>A0A6G0TMD6_APHGL</name>
<protein>
    <submittedName>
        <fullName evidence="2">Uncharacterized protein</fullName>
    </submittedName>
</protein>
<accession>A0A6G0TMD6</accession>
<evidence type="ECO:0000256" key="1">
    <source>
        <dbReference type="SAM" id="MobiDB-lite"/>
    </source>
</evidence>